<keyword evidence="1" id="KW-0472">Membrane</keyword>
<keyword evidence="1" id="KW-1133">Transmembrane helix</keyword>
<organism evidence="2 3">
    <name type="scientific">Burkholderia dolosa</name>
    <dbReference type="NCBI Taxonomy" id="152500"/>
    <lineage>
        <taxon>Bacteria</taxon>
        <taxon>Pseudomonadati</taxon>
        <taxon>Pseudomonadota</taxon>
        <taxon>Betaproteobacteria</taxon>
        <taxon>Burkholderiales</taxon>
        <taxon>Burkholderiaceae</taxon>
        <taxon>Burkholderia</taxon>
        <taxon>Burkholderia cepacia complex</taxon>
    </lineage>
</organism>
<reference evidence="2 3" key="1">
    <citation type="submission" date="2021-02" db="EMBL/GenBank/DDBJ databases">
        <title>FDA dAtabase for Regulatory Grade micrObial Sequences (FDA-ARGOS): Supporting development and validation of Infectious Disease Dx tests.</title>
        <authorList>
            <person name="Minogue T."/>
            <person name="Wolcott M."/>
            <person name="Wasieloski L."/>
            <person name="Aguilar W."/>
            <person name="Moore D."/>
            <person name="Jaissle J."/>
            <person name="Tallon L."/>
            <person name="Sadzewicz L."/>
            <person name="Zhao X."/>
            <person name="Boylan J."/>
            <person name="Ott S."/>
            <person name="Bowen H."/>
            <person name="Vavikolanu K."/>
            <person name="Mehta A."/>
            <person name="Aluvathingal J."/>
            <person name="Nadendla S."/>
            <person name="Yan Y."/>
            <person name="Sichtig H."/>
        </authorList>
    </citation>
    <scope>NUCLEOTIDE SEQUENCE [LARGE SCALE GENOMIC DNA]</scope>
    <source>
        <strain evidence="2 3">FDAARGOS_1272</strain>
    </source>
</reference>
<gene>
    <name evidence="2" type="ORF">I6K02_24530</name>
</gene>
<accession>A0A892ICQ0</accession>
<dbReference type="Proteomes" id="UP000625568">
    <property type="component" value="Chromosome 2"/>
</dbReference>
<sequence>MFIRSFAIGLARCVRVACGRRVVFRIAPLARALGHRRGCARAFAAAPRPVDCLLVGAMAAAVVLVALLCSAAPHIGFAQVSRIGGWLP</sequence>
<dbReference type="EMBL" id="CP069483">
    <property type="protein sequence ID" value="QRO79694.1"/>
    <property type="molecule type" value="Genomic_DNA"/>
</dbReference>
<name>A0A892ICQ0_9BURK</name>
<evidence type="ECO:0000313" key="2">
    <source>
        <dbReference type="EMBL" id="QRO79694.1"/>
    </source>
</evidence>
<feature type="transmembrane region" description="Helical" evidence="1">
    <location>
        <begin position="53"/>
        <end position="72"/>
    </location>
</feature>
<dbReference type="GeneID" id="93129590"/>
<evidence type="ECO:0000313" key="3">
    <source>
        <dbReference type="Proteomes" id="UP000625568"/>
    </source>
</evidence>
<evidence type="ECO:0000256" key="1">
    <source>
        <dbReference type="SAM" id="Phobius"/>
    </source>
</evidence>
<keyword evidence="1" id="KW-0812">Transmembrane</keyword>
<protein>
    <submittedName>
        <fullName evidence="2">Uncharacterized protein</fullName>
    </submittedName>
</protein>
<proteinExistence type="predicted"/>
<dbReference type="AlphaFoldDB" id="A0A892ICQ0"/>
<dbReference type="RefSeq" id="WP_035974405.1">
    <property type="nucleotide sequence ID" value="NZ_CABVPR010000071.1"/>
</dbReference>
<keyword evidence="3" id="KW-1185">Reference proteome</keyword>